<reference evidence="2" key="1">
    <citation type="journal article" date="2018" name="Nature">
        <title>The evolutionary history of vertebrate RNA viruses.</title>
        <authorList>
            <person name="Shi M."/>
            <person name="Lin X.D."/>
            <person name="Chen X."/>
            <person name="Tian J.H."/>
            <person name="Chen L.J."/>
            <person name="Li K."/>
            <person name="Wang W."/>
            <person name="Eden J.S."/>
            <person name="Shen J.J."/>
            <person name="Liu L."/>
            <person name="Holmes E.C."/>
            <person name="Zhang Y.Z."/>
        </authorList>
    </citation>
    <scope>NUCLEOTIDE SEQUENCE</scope>
    <source>
        <strain evidence="2">XTXMC52146</strain>
    </source>
</reference>
<name>A0A2P1GN79_9VIRU</name>
<feature type="compositionally biased region" description="Polar residues" evidence="1">
    <location>
        <begin position="1"/>
        <end position="15"/>
    </location>
</feature>
<feature type="region of interest" description="Disordered" evidence="1">
    <location>
        <begin position="374"/>
        <end position="393"/>
    </location>
</feature>
<organism evidence="2">
    <name type="scientific">Wenling thamnaconus striatus hepevirus</name>
    <dbReference type="NCBI Taxonomy" id="2116400"/>
    <lineage>
        <taxon>Viruses</taxon>
        <taxon>Riboviria</taxon>
        <taxon>Orthornavirae</taxon>
        <taxon>Kitrinoviricota</taxon>
        <taxon>Alsuviricetes</taxon>
        <taxon>Hepelivirales</taxon>
        <taxon>Hepeviridae</taxon>
    </lineage>
</organism>
<evidence type="ECO:0000256" key="1">
    <source>
        <dbReference type="SAM" id="MobiDB-lite"/>
    </source>
</evidence>
<protein>
    <submittedName>
        <fullName evidence="2">Capsid protein</fullName>
    </submittedName>
</protein>
<dbReference type="EMBL" id="MG600006">
    <property type="protein sequence ID" value="AVM87269.1"/>
    <property type="molecule type" value="Genomic_RNA"/>
</dbReference>
<accession>A0A2P1GN79</accession>
<sequence length="816" mass="88001">MEDNPPTTKPQQTAWADSPGPKNQRKRGKKGRRKGGQMPDAFATPDSTTHFTFGTGVIPASKGTGNCVIWRTALTPRGLTPRARNPSSSYSLACKAHQEARVTDLEVMVQPLFPWASGSLWSLFYLPPGMRRPPNWDPSSISSLPYSMQGPCNTTLELKIDSNILCRSGKGGGQGFRSTRGGSETQGTLFLVQHGNVTNPFSGKYEGGLGSVVLAFEAQFGAPGSGFSQVTRVVEDETKLAVSADGVGDVVIDGPVVEAILHCVRTERGLMRRRILGSGVGDTLFEIVTAPISGVLSGALGAVGNLLGGGGLYGRQKLKSSLADPPGSTEGLFLYASEDDAKNDARINIGAPLAAQNVDASVVIDHVVDQENLPDGFTNDLPEAKPEPPGPGPTPLDLLNFSTVEWKRMQANTFHVLVNVASSPQYNAECPWFVYTPVTTVSTDYYRPNSSCVFRQEGMGDIAFRSVGIKGPSDAYRSAVVCTDTDDSNKGGKFIGFLYWNQAGNPLFMVSTWEKLPARPIVLFIKTNSDDPTSHINDHFPIATKACRFTLAGHCQTSPGSNPVVCGIGFTTCLDQVQEPAQLQSGFDTFVFAITNPDTRGPYFGRIPQDNWHRSAWASKLMETEVDGTAVAVPFTAFSFQIGARLPTGYTHTYSFDMRDDRGWHYKGYQQAHTVFPTADGPTLDLPPPRKNKKPSCGSSKASCCSSRYVERPDFQATFDLKQRLGLSALPALEALAVTVPLPESLSSSASSVSSYVPVSHSSPSLPAYFCGHHACDLLRAGGYTGKCFNSEDPPCDHRACKMLWELGNEKICYDV</sequence>
<feature type="region of interest" description="Disordered" evidence="1">
    <location>
        <begin position="677"/>
        <end position="702"/>
    </location>
</feature>
<proteinExistence type="predicted"/>
<evidence type="ECO:0000313" key="2">
    <source>
        <dbReference type="EMBL" id="AVM87269.1"/>
    </source>
</evidence>
<feature type="region of interest" description="Disordered" evidence="1">
    <location>
        <begin position="1"/>
        <end position="47"/>
    </location>
</feature>
<feature type="compositionally biased region" description="Basic residues" evidence="1">
    <location>
        <begin position="23"/>
        <end position="35"/>
    </location>
</feature>